<dbReference type="Proteomes" id="UP000000379">
    <property type="component" value="Chromosome"/>
</dbReference>
<dbReference type="Pfam" id="PF17769">
    <property type="entry name" value="PurK_C"/>
    <property type="match status" value="1"/>
</dbReference>
<dbReference type="InterPro" id="IPR040686">
    <property type="entry name" value="PurK_C"/>
</dbReference>
<dbReference type="eggNOG" id="COG0026">
    <property type="taxonomic scope" value="Bacteria"/>
</dbReference>
<feature type="domain" description="ATP-grasp" evidence="7">
    <location>
        <begin position="110"/>
        <end position="295"/>
    </location>
</feature>
<dbReference type="STRING" id="649638.Trad_1030"/>
<keyword evidence="3 5" id="KW-0658">Purine biosynthesis</keyword>
<dbReference type="NCBIfam" id="NF004679">
    <property type="entry name" value="PRK06019.1-5"/>
    <property type="match status" value="1"/>
</dbReference>
<feature type="binding site" evidence="5">
    <location>
        <position position="189"/>
    </location>
    <ligand>
        <name>ATP</name>
        <dbReference type="ChEBI" id="CHEBI:30616"/>
    </ligand>
</feature>
<reference evidence="9" key="1">
    <citation type="submission" date="2010-05" db="EMBL/GenBank/DDBJ databases">
        <title>The complete genome of Truepera radiovictris DSM 17093.</title>
        <authorList>
            <consortium name="US DOE Joint Genome Institute (JGI-PGF)"/>
            <person name="Lucas S."/>
            <person name="Copeland A."/>
            <person name="Lapidus A."/>
            <person name="Glavina del Rio T."/>
            <person name="Dalin E."/>
            <person name="Tice H."/>
            <person name="Bruce D."/>
            <person name="Goodwin L."/>
            <person name="Pitluck S."/>
            <person name="Kyrpides N."/>
            <person name="Mavromatis K."/>
            <person name="Ovchinnikova G."/>
            <person name="Munk A.C."/>
            <person name="Detter J.C."/>
            <person name="Han C."/>
            <person name="Tapia R."/>
            <person name="Land M."/>
            <person name="Hauser L."/>
            <person name="Markowitz V."/>
            <person name="Cheng J.-F."/>
            <person name="Hugenholtz P."/>
            <person name="Woyke T."/>
            <person name="Wu D."/>
            <person name="Tindall B."/>
            <person name="Pomrenke H.G."/>
            <person name="Brambilla E."/>
            <person name="Klenk H.-P."/>
            <person name="Eisen J.A."/>
        </authorList>
    </citation>
    <scope>NUCLEOTIDE SEQUENCE [LARGE SCALE GENOMIC DNA]</scope>
    <source>
        <strain evidence="9">DSM 17093 / CIP 108686 / LMG 22925 / RQ-24</strain>
    </source>
</reference>
<keyword evidence="8" id="KW-0456">Lyase</keyword>
<evidence type="ECO:0000256" key="1">
    <source>
        <dbReference type="ARBA" id="ARBA00022598"/>
    </source>
</evidence>
<sequence length="377" mass="40384">MTPLLPGATLGILGSGQLGRMLALVAKRMGYRVHVYSPDTATPAGEVADEEVAAPYTDLDRVAAFARAVDVVTLEFENVPATALEAAATYAPVRPGWRALYTAQNRLREKQFWAKRGLPHAPFRVIRAAADLDLALRELGTPAVLKTAGFGYDGKGQRTVQTRREAEAAFAALGADTYVLEAFVPFEREVSVIAARHERGFMHYGVLENRHHRHILDVTSAPAEVSAEVAETAVALTREVFEALELVGVACVEFFLTAAGELLINELAPRPHNSGHLTIEACAVSQFEAQLRAVCGLPLMPSAPVRPAAMANLLGDLWAGGEPDWAAALAFPDVHLHLYGKREARPGRKMGHLTALAATPAAARERVLAARAALTGA</sequence>
<feature type="binding site" evidence="5">
    <location>
        <begin position="181"/>
        <end position="184"/>
    </location>
    <ligand>
        <name>ATP</name>
        <dbReference type="ChEBI" id="CHEBI:30616"/>
    </ligand>
</feature>
<dbReference type="InterPro" id="IPR005875">
    <property type="entry name" value="PurK"/>
</dbReference>
<comment type="similarity">
    <text evidence="5 6">Belongs to the PurK/PurT family.</text>
</comment>
<dbReference type="Gene3D" id="3.30.470.20">
    <property type="entry name" value="ATP-grasp fold, B domain"/>
    <property type="match status" value="1"/>
</dbReference>
<dbReference type="PROSITE" id="PS50975">
    <property type="entry name" value="ATP_GRASP"/>
    <property type="match status" value="1"/>
</dbReference>
<dbReference type="PANTHER" id="PTHR11609:SF5">
    <property type="entry name" value="PHOSPHORIBOSYLAMINOIMIDAZOLE CARBOXYLASE"/>
    <property type="match status" value="1"/>
</dbReference>
<dbReference type="NCBIfam" id="NF004677">
    <property type="entry name" value="PRK06019.1-3"/>
    <property type="match status" value="1"/>
</dbReference>
<proteinExistence type="inferred from homology"/>
<comment type="function">
    <text evidence="5">Catalyzes the ATP-dependent conversion of 5-aminoimidazole ribonucleotide (AIR) and HCO(3)(-) to N5-carboxyaminoimidazole ribonucleotide (N5-CAIR).</text>
</comment>
<dbReference type="SUPFAM" id="SSF52440">
    <property type="entry name" value="PreATP-grasp domain"/>
    <property type="match status" value="1"/>
</dbReference>
<accession>D7CVC9</accession>
<keyword evidence="9" id="KW-1185">Reference proteome</keyword>
<feature type="binding site" evidence="5">
    <location>
        <begin position="265"/>
        <end position="266"/>
    </location>
    <ligand>
        <name>ATP</name>
        <dbReference type="ChEBI" id="CHEBI:30616"/>
    </ligand>
</feature>
<dbReference type="OrthoDB" id="9804625at2"/>
<dbReference type="FunFam" id="3.30.1490.20:FF:000015">
    <property type="entry name" value="N5-carboxyaminoimidazole ribonucleotide synthase"/>
    <property type="match status" value="1"/>
</dbReference>
<dbReference type="EMBL" id="CP002049">
    <property type="protein sequence ID" value="ADI14157.1"/>
    <property type="molecule type" value="Genomic_DNA"/>
</dbReference>
<dbReference type="AlphaFoldDB" id="D7CVC9"/>
<dbReference type="NCBIfam" id="NF004675">
    <property type="entry name" value="PRK06019.1-1"/>
    <property type="match status" value="1"/>
</dbReference>
<feature type="binding site" evidence="5">
    <location>
        <position position="211"/>
    </location>
    <ligand>
        <name>ATP</name>
        <dbReference type="ChEBI" id="CHEBI:30616"/>
    </ligand>
</feature>
<comment type="subunit">
    <text evidence="5 6">Homodimer.</text>
</comment>
<protein>
    <recommendedName>
        <fullName evidence="5 6">N5-carboxyaminoimidazole ribonucleotide synthase</fullName>
        <shortName evidence="5 6">N5-CAIR synthase</shortName>
        <ecNumber evidence="5 6">6.3.4.18</ecNumber>
    </recommendedName>
    <alternativeName>
        <fullName evidence="5 6">5-(carboxyamino)imidazole ribonucleotide synthetase</fullName>
    </alternativeName>
</protein>
<dbReference type="Pfam" id="PF22660">
    <property type="entry name" value="RS_preATP-grasp-like"/>
    <property type="match status" value="1"/>
</dbReference>
<evidence type="ECO:0000256" key="4">
    <source>
        <dbReference type="ARBA" id="ARBA00022840"/>
    </source>
</evidence>
<dbReference type="GO" id="GO:0005524">
    <property type="term" value="F:ATP binding"/>
    <property type="evidence" value="ECO:0007669"/>
    <property type="project" value="UniProtKB-UniRule"/>
</dbReference>
<organism evidence="8 9">
    <name type="scientific">Truepera radiovictrix (strain DSM 17093 / CIP 108686 / LMG 22925 / RQ-24)</name>
    <dbReference type="NCBI Taxonomy" id="649638"/>
    <lineage>
        <taxon>Bacteria</taxon>
        <taxon>Thermotogati</taxon>
        <taxon>Deinococcota</taxon>
        <taxon>Deinococci</taxon>
        <taxon>Trueperales</taxon>
        <taxon>Trueperaceae</taxon>
        <taxon>Truepera</taxon>
    </lineage>
</organism>
<dbReference type="HAMAP" id="MF_01928">
    <property type="entry name" value="PurK"/>
    <property type="match status" value="1"/>
</dbReference>
<dbReference type="InterPro" id="IPR011054">
    <property type="entry name" value="Rudment_hybrid_motif"/>
</dbReference>
<dbReference type="GO" id="GO:0004638">
    <property type="term" value="F:phosphoribosylaminoimidazole carboxylase activity"/>
    <property type="evidence" value="ECO:0007669"/>
    <property type="project" value="InterPro"/>
</dbReference>
<evidence type="ECO:0000259" key="7">
    <source>
        <dbReference type="PROSITE" id="PS50975"/>
    </source>
</evidence>
<keyword evidence="4 5" id="KW-0067">ATP-binding</keyword>
<dbReference type="GO" id="GO:0006189">
    <property type="term" value="P:'de novo' IMP biosynthetic process"/>
    <property type="evidence" value="ECO:0007669"/>
    <property type="project" value="UniProtKB-UniRule"/>
</dbReference>
<dbReference type="GO" id="GO:0046872">
    <property type="term" value="F:metal ion binding"/>
    <property type="evidence" value="ECO:0007669"/>
    <property type="project" value="InterPro"/>
</dbReference>
<evidence type="ECO:0000313" key="9">
    <source>
        <dbReference type="Proteomes" id="UP000000379"/>
    </source>
</evidence>
<evidence type="ECO:0000313" key="8">
    <source>
        <dbReference type="EMBL" id="ADI14157.1"/>
    </source>
</evidence>
<dbReference type="Gene3D" id="3.30.1490.20">
    <property type="entry name" value="ATP-grasp fold, A domain"/>
    <property type="match status" value="1"/>
</dbReference>
<dbReference type="UniPathway" id="UPA00074">
    <property type="reaction ID" value="UER00942"/>
</dbReference>
<dbReference type="GO" id="GO:0034028">
    <property type="term" value="F:5-(carboxyamino)imidazole ribonucleotide synthase activity"/>
    <property type="evidence" value="ECO:0007669"/>
    <property type="project" value="UniProtKB-UniRule"/>
</dbReference>
<dbReference type="Gene3D" id="3.40.50.20">
    <property type="match status" value="1"/>
</dbReference>
<keyword evidence="2 5" id="KW-0547">Nucleotide-binding</keyword>
<feature type="binding site" evidence="5">
    <location>
        <position position="106"/>
    </location>
    <ligand>
        <name>ATP</name>
        <dbReference type="ChEBI" id="CHEBI:30616"/>
    </ligand>
</feature>
<evidence type="ECO:0000256" key="5">
    <source>
        <dbReference type="HAMAP-Rule" id="MF_01928"/>
    </source>
</evidence>
<dbReference type="InterPro" id="IPR029752">
    <property type="entry name" value="D-isomer_DH_CS1"/>
</dbReference>
<keyword evidence="1 5" id="KW-0436">Ligase</keyword>
<name>D7CVC9_TRURR</name>
<gene>
    <name evidence="5 6" type="primary">purK</name>
    <name evidence="8" type="ordered locus">Trad_1030</name>
</gene>
<dbReference type="Pfam" id="PF02222">
    <property type="entry name" value="ATP-grasp"/>
    <property type="match status" value="1"/>
</dbReference>
<dbReference type="NCBIfam" id="NF004676">
    <property type="entry name" value="PRK06019.1-2"/>
    <property type="match status" value="1"/>
</dbReference>
<comment type="function">
    <text evidence="6">Catalyzes the ATP-dependent conversion of 5-aminoimidazole ribonucleotide (AIR) and HCO(3)- to N5-carboxyaminoimidazole ribonucleotide (N5-CAIR).</text>
</comment>
<dbReference type="PROSITE" id="PS00065">
    <property type="entry name" value="D_2_HYDROXYACID_DH_1"/>
    <property type="match status" value="1"/>
</dbReference>
<dbReference type="InterPro" id="IPR016185">
    <property type="entry name" value="PreATP-grasp_dom_sf"/>
</dbReference>
<feature type="binding site" evidence="5">
    <location>
        <position position="146"/>
    </location>
    <ligand>
        <name>ATP</name>
        <dbReference type="ChEBI" id="CHEBI:30616"/>
    </ligand>
</feature>
<dbReference type="KEGG" id="tra:Trad_1030"/>
<reference evidence="8 9" key="2">
    <citation type="journal article" date="2011" name="Stand. Genomic Sci.">
        <title>Complete genome sequence of Truepera radiovictrix type strain (RQ-24).</title>
        <authorList>
            <person name="Ivanova N."/>
            <person name="Rohde C."/>
            <person name="Munk C."/>
            <person name="Nolan M."/>
            <person name="Lucas S."/>
            <person name="Del Rio T.G."/>
            <person name="Tice H."/>
            <person name="Deshpande S."/>
            <person name="Cheng J.F."/>
            <person name="Tapia R."/>
            <person name="Han C."/>
            <person name="Goodwin L."/>
            <person name="Pitluck S."/>
            <person name="Liolios K."/>
            <person name="Mavromatis K."/>
            <person name="Mikhailova N."/>
            <person name="Pati A."/>
            <person name="Chen A."/>
            <person name="Palaniappan K."/>
            <person name="Land M."/>
            <person name="Hauser L."/>
            <person name="Chang Y.J."/>
            <person name="Jeffries C.D."/>
            <person name="Brambilla E."/>
            <person name="Rohde M."/>
            <person name="Goker M."/>
            <person name="Tindall B.J."/>
            <person name="Woyke T."/>
            <person name="Bristow J."/>
            <person name="Eisen J.A."/>
            <person name="Markowitz V."/>
            <person name="Hugenholtz P."/>
            <person name="Kyrpides N.C."/>
            <person name="Klenk H.P."/>
            <person name="Lapidus A."/>
        </authorList>
    </citation>
    <scope>NUCLEOTIDE SEQUENCE [LARGE SCALE GENOMIC DNA]</scope>
    <source>
        <strain evidence="9">DSM 17093 / CIP 108686 / LMG 22925 / RQ-24</strain>
    </source>
</reference>
<evidence type="ECO:0000256" key="6">
    <source>
        <dbReference type="RuleBase" id="RU361200"/>
    </source>
</evidence>
<comment type="pathway">
    <text evidence="5 6">Purine metabolism; IMP biosynthesis via de novo pathway; 5-amino-1-(5-phospho-D-ribosyl)imidazole-4-carboxylate from 5-amino-1-(5-phospho-D-ribosyl)imidazole (N5-CAIR route): step 1/2.</text>
</comment>
<dbReference type="HOGENOM" id="CLU_011534_0_1_0"/>
<dbReference type="GO" id="GO:0005829">
    <property type="term" value="C:cytosol"/>
    <property type="evidence" value="ECO:0007669"/>
    <property type="project" value="TreeGrafter"/>
</dbReference>
<dbReference type="SUPFAM" id="SSF51246">
    <property type="entry name" value="Rudiment single hybrid motif"/>
    <property type="match status" value="1"/>
</dbReference>
<evidence type="ECO:0000256" key="3">
    <source>
        <dbReference type="ARBA" id="ARBA00022755"/>
    </source>
</evidence>
<dbReference type="EC" id="6.3.4.18" evidence="5 6"/>
<dbReference type="InterPro" id="IPR013815">
    <property type="entry name" value="ATP_grasp_subdomain_1"/>
</dbReference>
<dbReference type="InterPro" id="IPR054350">
    <property type="entry name" value="PurT/PurK_preATP-grasp"/>
</dbReference>
<dbReference type="NCBIfam" id="TIGR01161">
    <property type="entry name" value="purK"/>
    <property type="match status" value="1"/>
</dbReference>
<dbReference type="InterPro" id="IPR003135">
    <property type="entry name" value="ATP-grasp_carboxylate-amine"/>
</dbReference>
<evidence type="ECO:0000256" key="2">
    <source>
        <dbReference type="ARBA" id="ARBA00022741"/>
    </source>
</evidence>
<dbReference type="PANTHER" id="PTHR11609">
    <property type="entry name" value="PURINE BIOSYNTHESIS PROTEIN 6/7, PUR6/7"/>
    <property type="match status" value="1"/>
</dbReference>
<feature type="binding site" evidence="5">
    <location>
        <begin position="151"/>
        <end position="157"/>
    </location>
    <ligand>
        <name>ATP</name>
        <dbReference type="ChEBI" id="CHEBI:30616"/>
    </ligand>
</feature>
<dbReference type="InterPro" id="IPR011761">
    <property type="entry name" value="ATP-grasp"/>
</dbReference>
<comment type="catalytic activity">
    <reaction evidence="5 6">
        <text>5-amino-1-(5-phospho-beta-D-ribosyl)imidazole + hydrogencarbonate + ATP = 5-carboxyamino-1-(5-phospho-D-ribosyl)imidazole + ADP + phosphate + 2 H(+)</text>
        <dbReference type="Rhea" id="RHEA:19317"/>
        <dbReference type="ChEBI" id="CHEBI:15378"/>
        <dbReference type="ChEBI" id="CHEBI:17544"/>
        <dbReference type="ChEBI" id="CHEBI:30616"/>
        <dbReference type="ChEBI" id="CHEBI:43474"/>
        <dbReference type="ChEBI" id="CHEBI:58730"/>
        <dbReference type="ChEBI" id="CHEBI:137981"/>
        <dbReference type="ChEBI" id="CHEBI:456216"/>
        <dbReference type="EC" id="6.3.4.18"/>
    </reaction>
</comment>
<dbReference type="SUPFAM" id="SSF56059">
    <property type="entry name" value="Glutathione synthetase ATP-binding domain-like"/>
    <property type="match status" value="1"/>
</dbReference>